<dbReference type="EMBL" id="CP036525">
    <property type="protein sequence ID" value="QDT05978.1"/>
    <property type="molecule type" value="Genomic_DNA"/>
</dbReference>
<dbReference type="KEGG" id="rlc:K227x_43850"/>
<accession>A0A517NFY2</accession>
<organism evidence="1 2">
    <name type="scientific">Rubripirellula lacrimiformis</name>
    <dbReference type="NCBI Taxonomy" id="1930273"/>
    <lineage>
        <taxon>Bacteria</taxon>
        <taxon>Pseudomonadati</taxon>
        <taxon>Planctomycetota</taxon>
        <taxon>Planctomycetia</taxon>
        <taxon>Pirellulales</taxon>
        <taxon>Pirellulaceae</taxon>
        <taxon>Rubripirellula</taxon>
    </lineage>
</organism>
<evidence type="ECO:0000313" key="2">
    <source>
        <dbReference type="Proteomes" id="UP000318538"/>
    </source>
</evidence>
<evidence type="ECO:0000313" key="1">
    <source>
        <dbReference type="EMBL" id="QDT05978.1"/>
    </source>
</evidence>
<sequence length="77" mass="8297">MANRRWSSILERCVAGLGGKKSVNQTSALSPLRRPGTQVLVRAYVLISDSSSAILAFSRLTSRFFSAGDSARLSLPL</sequence>
<dbReference type="AlphaFoldDB" id="A0A517NFY2"/>
<name>A0A517NFY2_9BACT</name>
<keyword evidence="2" id="KW-1185">Reference proteome</keyword>
<gene>
    <name evidence="1" type="ORF">K227x_43850</name>
</gene>
<protein>
    <submittedName>
        <fullName evidence="1">Uncharacterized protein</fullName>
    </submittedName>
</protein>
<proteinExistence type="predicted"/>
<dbReference type="Proteomes" id="UP000318538">
    <property type="component" value="Chromosome"/>
</dbReference>
<reference evidence="1 2" key="1">
    <citation type="submission" date="2019-02" db="EMBL/GenBank/DDBJ databases">
        <title>Deep-cultivation of Planctomycetes and their phenomic and genomic characterization uncovers novel biology.</title>
        <authorList>
            <person name="Wiegand S."/>
            <person name="Jogler M."/>
            <person name="Boedeker C."/>
            <person name="Pinto D."/>
            <person name="Vollmers J."/>
            <person name="Rivas-Marin E."/>
            <person name="Kohn T."/>
            <person name="Peeters S.H."/>
            <person name="Heuer A."/>
            <person name="Rast P."/>
            <person name="Oberbeckmann S."/>
            <person name="Bunk B."/>
            <person name="Jeske O."/>
            <person name="Meyerdierks A."/>
            <person name="Storesund J.E."/>
            <person name="Kallscheuer N."/>
            <person name="Luecker S."/>
            <person name="Lage O.M."/>
            <person name="Pohl T."/>
            <person name="Merkel B.J."/>
            <person name="Hornburger P."/>
            <person name="Mueller R.-W."/>
            <person name="Bruemmer F."/>
            <person name="Labrenz M."/>
            <person name="Spormann A.M."/>
            <person name="Op den Camp H."/>
            <person name="Overmann J."/>
            <person name="Amann R."/>
            <person name="Jetten M.S.M."/>
            <person name="Mascher T."/>
            <person name="Medema M.H."/>
            <person name="Devos D.P."/>
            <person name="Kaster A.-K."/>
            <person name="Ovreas L."/>
            <person name="Rohde M."/>
            <person name="Galperin M.Y."/>
            <person name="Jogler C."/>
        </authorList>
    </citation>
    <scope>NUCLEOTIDE SEQUENCE [LARGE SCALE GENOMIC DNA]</scope>
    <source>
        <strain evidence="1 2">K22_7</strain>
    </source>
</reference>